<gene>
    <name evidence="1" type="ORF">LIER_40710</name>
</gene>
<keyword evidence="2" id="KW-1185">Reference proteome</keyword>
<evidence type="ECO:0000313" key="2">
    <source>
        <dbReference type="Proteomes" id="UP001454036"/>
    </source>
</evidence>
<organism evidence="1 2">
    <name type="scientific">Lithospermum erythrorhizon</name>
    <name type="common">Purple gromwell</name>
    <name type="synonym">Lithospermum officinale var. erythrorhizon</name>
    <dbReference type="NCBI Taxonomy" id="34254"/>
    <lineage>
        <taxon>Eukaryota</taxon>
        <taxon>Viridiplantae</taxon>
        <taxon>Streptophyta</taxon>
        <taxon>Embryophyta</taxon>
        <taxon>Tracheophyta</taxon>
        <taxon>Spermatophyta</taxon>
        <taxon>Magnoliopsida</taxon>
        <taxon>eudicotyledons</taxon>
        <taxon>Gunneridae</taxon>
        <taxon>Pentapetalae</taxon>
        <taxon>asterids</taxon>
        <taxon>lamiids</taxon>
        <taxon>Boraginales</taxon>
        <taxon>Boraginaceae</taxon>
        <taxon>Boraginoideae</taxon>
        <taxon>Lithospermeae</taxon>
        <taxon>Lithospermum</taxon>
    </lineage>
</organism>
<name>A0AAV3R1Q1_LITER</name>
<sequence>MKDVPRERNREVDRLFQVAMARYETLLEATVVDWVEKEAFWTKEVMNNDVLEEAESEVYLAGRGIVPEIVPGSAAQMCDTGGRIDGARRGARRHVRKPHQCESLYAEDPMLGSIMALNSYG</sequence>
<dbReference type="Proteomes" id="UP001454036">
    <property type="component" value="Unassembled WGS sequence"/>
</dbReference>
<dbReference type="EMBL" id="BAABME010023926">
    <property type="protein sequence ID" value="GAA0169131.1"/>
    <property type="molecule type" value="Genomic_DNA"/>
</dbReference>
<protein>
    <recommendedName>
        <fullName evidence="3">RNase H type-1 domain-containing protein</fullName>
    </recommendedName>
</protein>
<accession>A0AAV3R1Q1</accession>
<evidence type="ECO:0008006" key="3">
    <source>
        <dbReference type="Google" id="ProtNLM"/>
    </source>
</evidence>
<dbReference type="AlphaFoldDB" id="A0AAV3R1Q1"/>
<evidence type="ECO:0000313" key="1">
    <source>
        <dbReference type="EMBL" id="GAA0169131.1"/>
    </source>
</evidence>
<proteinExistence type="predicted"/>
<reference evidence="1 2" key="1">
    <citation type="submission" date="2024-01" db="EMBL/GenBank/DDBJ databases">
        <title>The complete chloroplast genome sequence of Lithospermum erythrorhizon: insights into the phylogenetic relationship among Boraginaceae species and the maternal lineages of purple gromwells.</title>
        <authorList>
            <person name="Okada T."/>
            <person name="Watanabe K."/>
        </authorList>
    </citation>
    <scope>NUCLEOTIDE SEQUENCE [LARGE SCALE GENOMIC DNA]</scope>
</reference>
<comment type="caution">
    <text evidence="1">The sequence shown here is derived from an EMBL/GenBank/DDBJ whole genome shotgun (WGS) entry which is preliminary data.</text>
</comment>